<sequence length="91" mass="10254">MITKNQFIVLIISFIVALFITHPIDFNCDKSCMTAVVFLSCAFAFLNMEIYAFFTGASVWNPFAWGASTESLFDNNSQNNKIIRKIAFLGL</sequence>
<name>A0A853F153_9GAMM</name>
<keyword evidence="1" id="KW-0472">Membrane</keyword>
<gene>
    <name evidence="2" type="ORF">H0A76_04230</name>
</gene>
<comment type="caution">
    <text evidence="2">The sequence shown here is derived from an EMBL/GenBank/DDBJ whole genome shotgun (WGS) entry which is preliminary data.</text>
</comment>
<keyword evidence="1" id="KW-0812">Transmembrane</keyword>
<evidence type="ECO:0000256" key="1">
    <source>
        <dbReference type="SAM" id="Phobius"/>
    </source>
</evidence>
<feature type="transmembrane region" description="Helical" evidence="1">
    <location>
        <begin position="6"/>
        <end position="24"/>
    </location>
</feature>
<feature type="transmembrane region" description="Helical" evidence="1">
    <location>
        <begin position="36"/>
        <end position="54"/>
    </location>
</feature>
<keyword evidence="1" id="KW-1133">Transmembrane helix</keyword>
<dbReference type="Proteomes" id="UP000568751">
    <property type="component" value="Unassembled WGS sequence"/>
</dbReference>
<evidence type="ECO:0000313" key="3">
    <source>
        <dbReference type="Proteomes" id="UP000568751"/>
    </source>
</evidence>
<protein>
    <submittedName>
        <fullName evidence="2">Uncharacterized protein</fullName>
    </submittedName>
</protein>
<proteinExistence type="predicted"/>
<dbReference type="EMBL" id="JACCHT010000001">
    <property type="protein sequence ID" value="NYT27157.1"/>
    <property type="molecule type" value="Genomic_DNA"/>
</dbReference>
<organism evidence="2 3">
    <name type="scientific">Candidatus Thiodubiliella endoseptemdiera</name>
    <dbReference type="NCBI Taxonomy" id="2738886"/>
    <lineage>
        <taxon>Bacteria</taxon>
        <taxon>Pseudomonadati</taxon>
        <taxon>Pseudomonadota</taxon>
        <taxon>Gammaproteobacteria</taxon>
        <taxon>Candidatus Pseudothioglobaceae</taxon>
        <taxon>Candidatus Thiodubiliella</taxon>
    </lineage>
</organism>
<dbReference type="AlphaFoldDB" id="A0A853F153"/>
<reference evidence="2 3" key="1">
    <citation type="submission" date="2020-05" db="EMBL/GenBank/DDBJ databases">
        <title>Horizontal transmission and recombination maintain forever young bacterial symbiont genomes.</title>
        <authorList>
            <person name="Russell S.L."/>
            <person name="Pepper-Tunick E."/>
            <person name="Svedberg J."/>
            <person name="Byrne A."/>
            <person name="Ruelas Castillo J."/>
            <person name="Vollmers C."/>
            <person name="Beinart R.A."/>
            <person name="Corbett-Detig R."/>
        </authorList>
    </citation>
    <scope>NUCLEOTIDE SEQUENCE [LARGE SCALE GENOMIC DNA]</scope>
    <source>
        <strain evidence="2">455</strain>
    </source>
</reference>
<accession>A0A853F153</accession>
<evidence type="ECO:0000313" key="2">
    <source>
        <dbReference type="EMBL" id="NYT27157.1"/>
    </source>
</evidence>